<keyword evidence="3" id="KW-1185">Reference proteome</keyword>
<evidence type="ECO:0000313" key="2">
    <source>
        <dbReference type="EMBL" id="KAK4095157.1"/>
    </source>
</evidence>
<name>A0ABR0CGA9_PURLI</name>
<protein>
    <submittedName>
        <fullName evidence="2">Uncharacterized protein</fullName>
    </submittedName>
</protein>
<sequence>MAVQPRLPPSPADAALTAVRPPGRDIHPNTYPHGTTTPSSPPPYKEIRVPPPFCRNPPFSSSTASSNLLLSFFLFLSSSPLLVVAPPSPPPLPASARSFSSRKRCSVGPRLALNKRAHTVRATLLRGLIPPVVHRAGATSQRAHPVQPLTGSNKN</sequence>
<organism evidence="2 3">
    <name type="scientific">Purpureocillium lilacinum</name>
    <name type="common">Paecilomyces lilacinus</name>
    <dbReference type="NCBI Taxonomy" id="33203"/>
    <lineage>
        <taxon>Eukaryota</taxon>
        <taxon>Fungi</taxon>
        <taxon>Dikarya</taxon>
        <taxon>Ascomycota</taxon>
        <taxon>Pezizomycotina</taxon>
        <taxon>Sordariomycetes</taxon>
        <taxon>Hypocreomycetidae</taxon>
        <taxon>Hypocreales</taxon>
        <taxon>Ophiocordycipitaceae</taxon>
        <taxon>Purpureocillium</taxon>
    </lineage>
</organism>
<proteinExistence type="predicted"/>
<dbReference type="Proteomes" id="UP001287286">
    <property type="component" value="Unassembled WGS sequence"/>
</dbReference>
<dbReference type="EMBL" id="JAWRVI010000002">
    <property type="protein sequence ID" value="KAK4095157.1"/>
    <property type="molecule type" value="Genomic_DNA"/>
</dbReference>
<feature type="compositionally biased region" description="Pro residues" evidence="1">
    <location>
        <begin position="1"/>
        <end position="11"/>
    </location>
</feature>
<comment type="caution">
    <text evidence="2">The sequence shown here is derived from an EMBL/GenBank/DDBJ whole genome shotgun (WGS) entry which is preliminary data.</text>
</comment>
<evidence type="ECO:0000313" key="3">
    <source>
        <dbReference type="Proteomes" id="UP001287286"/>
    </source>
</evidence>
<evidence type="ECO:0000256" key="1">
    <source>
        <dbReference type="SAM" id="MobiDB-lite"/>
    </source>
</evidence>
<accession>A0ABR0CGA9</accession>
<gene>
    <name evidence="2" type="ORF">Purlil1_853</name>
</gene>
<reference evidence="2 3" key="1">
    <citation type="journal article" date="2024" name="Microbiol. Resour. Announc.">
        <title>Genome annotations for the ascomycete fungi Trichoderma harzianum, Trichoderma aggressivum, and Purpureocillium lilacinum.</title>
        <authorList>
            <person name="Beijen E.P.W."/>
            <person name="Ohm R.A."/>
        </authorList>
    </citation>
    <scope>NUCLEOTIDE SEQUENCE [LARGE SCALE GENOMIC DNA]</scope>
    <source>
        <strain evidence="2 3">CBS 150709</strain>
    </source>
</reference>
<feature type="region of interest" description="Disordered" evidence="1">
    <location>
        <begin position="1"/>
        <end position="49"/>
    </location>
</feature>
<feature type="compositionally biased region" description="Pro residues" evidence="1">
    <location>
        <begin position="39"/>
        <end position="49"/>
    </location>
</feature>